<reference evidence="1 2" key="1">
    <citation type="submission" date="2018-07" db="EMBL/GenBank/DDBJ databases">
        <authorList>
            <person name="Zhang Y."/>
            <person name="Wang L."/>
            <person name="Ma S."/>
        </authorList>
    </citation>
    <scope>NUCLEOTIDE SEQUENCE [LARGE SCALE GENOMIC DNA]</scope>
    <source>
        <strain evidence="1 2">4-2</strain>
    </source>
</reference>
<evidence type="ECO:0000313" key="1">
    <source>
        <dbReference type="EMBL" id="RMC34732.1"/>
    </source>
</evidence>
<accession>A0A3M0MAH9</accession>
<comment type="caution">
    <text evidence="1">The sequence shown here is derived from an EMBL/GenBank/DDBJ whole genome shotgun (WGS) entry which is preliminary data.</text>
</comment>
<gene>
    <name evidence="1" type="ORF">C9E81_11525</name>
</gene>
<evidence type="ECO:0000313" key="2">
    <source>
        <dbReference type="Proteomes" id="UP000273516"/>
    </source>
</evidence>
<name>A0A3M0MAH9_9RHOB</name>
<dbReference type="AlphaFoldDB" id="A0A3M0MAH9"/>
<dbReference type="RefSeq" id="WP_122112507.1">
    <property type="nucleotide sequence ID" value="NZ_QOKZ01000004.1"/>
</dbReference>
<organism evidence="1 2">
    <name type="scientific">Paracoccus alkanivorans</name>
    <dbReference type="NCBI Taxonomy" id="2116655"/>
    <lineage>
        <taxon>Bacteria</taxon>
        <taxon>Pseudomonadati</taxon>
        <taxon>Pseudomonadota</taxon>
        <taxon>Alphaproteobacteria</taxon>
        <taxon>Rhodobacterales</taxon>
        <taxon>Paracoccaceae</taxon>
        <taxon>Paracoccus</taxon>
    </lineage>
</organism>
<keyword evidence="2" id="KW-1185">Reference proteome</keyword>
<sequence>MNPAIHADLAVHDDKVWTGYGNQPARIIMPDRLDLDGEMVGPLAGNARNRPVREGALRHDDLGRACCP</sequence>
<dbReference type="Proteomes" id="UP000273516">
    <property type="component" value="Unassembled WGS sequence"/>
</dbReference>
<protein>
    <submittedName>
        <fullName evidence="1">Uncharacterized protein</fullName>
    </submittedName>
</protein>
<dbReference type="EMBL" id="QOKZ01000004">
    <property type="protein sequence ID" value="RMC34732.1"/>
    <property type="molecule type" value="Genomic_DNA"/>
</dbReference>
<proteinExistence type="predicted"/>